<evidence type="ECO:0000259" key="15">
    <source>
        <dbReference type="Pfam" id="PF07715"/>
    </source>
</evidence>
<keyword evidence="16" id="KW-0675">Receptor</keyword>
<dbReference type="PANTHER" id="PTHR32552:SF81">
    <property type="entry name" value="TONB-DEPENDENT OUTER MEMBRANE RECEPTOR"/>
    <property type="match status" value="1"/>
</dbReference>
<evidence type="ECO:0000256" key="9">
    <source>
        <dbReference type="ARBA" id="ARBA00023136"/>
    </source>
</evidence>
<proteinExistence type="inferred from homology"/>
<feature type="chain" id="PRO_5018983118" evidence="13">
    <location>
        <begin position="25"/>
        <end position="806"/>
    </location>
</feature>
<dbReference type="Proteomes" id="UP000282837">
    <property type="component" value="Unassembled WGS sequence"/>
</dbReference>
<keyword evidence="8 12" id="KW-0798">TonB box</keyword>
<dbReference type="OrthoDB" id="9760333at2"/>
<dbReference type="Pfam" id="PF00593">
    <property type="entry name" value="TonB_dep_Rec_b-barrel"/>
    <property type="match status" value="1"/>
</dbReference>
<dbReference type="Pfam" id="PF07715">
    <property type="entry name" value="Plug"/>
    <property type="match status" value="1"/>
</dbReference>
<protein>
    <submittedName>
        <fullName evidence="16">TonB-dependent receptor</fullName>
    </submittedName>
</protein>
<evidence type="ECO:0000256" key="12">
    <source>
        <dbReference type="RuleBase" id="RU003357"/>
    </source>
</evidence>
<evidence type="ECO:0000256" key="13">
    <source>
        <dbReference type="SAM" id="SignalP"/>
    </source>
</evidence>
<dbReference type="InterPro" id="IPR036942">
    <property type="entry name" value="Beta-barrel_TonB_sf"/>
</dbReference>
<name>A0A437NCW0_9SPHN</name>
<dbReference type="InterPro" id="IPR012910">
    <property type="entry name" value="Plug_dom"/>
</dbReference>
<dbReference type="PANTHER" id="PTHR32552">
    <property type="entry name" value="FERRICHROME IRON RECEPTOR-RELATED"/>
    <property type="match status" value="1"/>
</dbReference>
<evidence type="ECO:0000256" key="1">
    <source>
        <dbReference type="ARBA" id="ARBA00004571"/>
    </source>
</evidence>
<gene>
    <name evidence="16" type="ORF">EOE18_01390</name>
</gene>
<dbReference type="PROSITE" id="PS52016">
    <property type="entry name" value="TONB_DEPENDENT_REC_3"/>
    <property type="match status" value="1"/>
</dbReference>
<dbReference type="EMBL" id="SACO01000001">
    <property type="protein sequence ID" value="RVU07764.1"/>
    <property type="molecule type" value="Genomic_DNA"/>
</dbReference>
<feature type="domain" description="TonB-dependent receptor plug" evidence="15">
    <location>
        <begin position="47"/>
        <end position="155"/>
    </location>
</feature>
<evidence type="ECO:0000256" key="7">
    <source>
        <dbReference type="ARBA" id="ARBA00023065"/>
    </source>
</evidence>
<evidence type="ECO:0000256" key="6">
    <source>
        <dbReference type="ARBA" id="ARBA00023004"/>
    </source>
</evidence>
<evidence type="ECO:0000256" key="2">
    <source>
        <dbReference type="ARBA" id="ARBA00022448"/>
    </source>
</evidence>
<evidence type="ECO:0000259" key="14">
    <source>
        <dbReference type="Pfam" id="PF00593"/>
    </source>
</evidence>
<evidence type="ECO:0000256" key="11">
    <source>
        <dbReference type="PROSITE-ProRule" id="PRU01360"/>
    </source>
</evidence>
<evidence type="ECO:0000256" key="3">
    <source>
        <dbReference type="ARBA" id="ARBA00022452"/>
    </source>
</evidence>
<dbReference type="AlphaFoldDB" id="A0A437NCW0"/>
<evidence type="ECO:0000256" key="8">
    <source>
        <dbReference type="ARBA" id="ARBA00023077"/>
    </source>
</evidence>
<evidence type="ECO:0000313" key="16">
    <source>
        <dbReference type="EMBL" id="RVU07764.1"/>
    </source>
</evidence>
<evidence type="ECO:0000256" key="4">
    <source>
        <dbReference type="ARBA" id="ARBA00022496"/>
    </source>
</evidence>
<dbReference type="InterPro" id="IPR039426">
    <property type="entry name" value="TonB-dep_rcpt-like"/>
</dbReference>
<dbReference type="InterPro" id="IPR000531">
    <property type="entry name" value="Beta-barrel_TonB"/>
</dbReference>
<keyword evidence="9 11" id="KW-0472">Membrane</keyword>
<keyword evidence="13" id="KW-0732">Signal</keyword>
<accession>A0A437NCW0</accession>
<sequence>MAIISRVSFASLALALAFSTSAQAQEAAQPAAPGEIIVTAQKRSERLQSVPVSIQAVEATTLKKMAIASPKEFGLISPTLNFQAADEARLFNFSIRGIGTETFSVGVEPSVSTIVDGVVYTRVGSVFDGLNDLERVEVLNGPQGTLQGKNASAGAVVIVTKGPDRKKLNGKIEMTAAQNNEFGINGLLTGPLSDTTAFRVSSYYHREDGLVINKATGKTVNNSVSYGLRGKFLYEPHDGLTFTLAGDWAYRKADCCGEPLRVAAASGNVTAAFTGAPVGPNSRYVNFDTEQVGWQKNRGASLTVDAKLGDFTLTSITAYRQYRDFAIRDRDGTNAPFTGVTPQQLFSATNPGISAADALAKMKSLLLNNIDFSCRTTNGSLICGESNSLEKSDTFSQELRLASPTGGFADYIVGAFYYNSLTERDLTIGGVRSNIAGNVVFPTATTVTVANPNAYVFADMITKVRNINSAAFANINLHPTSKLTLSAGARFVHDEIKWDHKKVTGPNGDHIGAATSGGANAGTPNWNFYRTFSKDAVLGRATARYEFSRDFMTYASFAKGYKGPGIDADMFVTTAGMAALPAAPETSTSFELGVKSQFFNRRLTVNVTGYKTTFDGYQTSSSGTDGSGAPVLRSAGKLYTKGIEGEVVARPTDQLRLSGNFLFAKNEFGDLFVSPTLNIKGGQPLNAPATKWGATASYDVVVKDWGVNFSTNYTWTAKTLFTNLADANNPNSVWLRPSFGVANATINLTSPNEKYKVNLFVKNLFDKQYVAGLRRISGSVGGAGAVAQALPRDFYRYVGASLTVAF</sequence>
<dbReference type="RefSeq" id="WP_127705421.1">
    <property type="nucleotide sequence ID" value="NZ_SACO01000001.1"/>
</dbReference>
<feature type="domain" description="TonB-dependent receptor-like beta-barrel" evidence="14">
    <location>
        <begin position="395"/>
        <end position="764"/>
    </location>
</feature>
<evidence type="ECO:0000256" key="5">
    <source>
        <dbReference type="ARBA" id="ARBA00022692"/>
    </source>
</evidence>
<keyword evidence="5 11" id="KW-0812">Transmembrane</keyword>
<keyword evidence="7" id="KW-0406">Ion transport</keyword>
<dbReference type="GO" id="GO:0009279">
    <property type="term" value="C:cell outer membrane"/>
    <property type="evidence" value="ECO:0007669"/>
    <property type="project" value="UniProtKB-SubCell"/>
</dbReference>
<dbReference type="Gene3D" id="2.40.170.20">
    <property type="entry name" value="TonB-dependent receptor, beta-barrel domain"/>
    <property type="match status" value="2"/>
</dbReference>
<reference evidence="16 17" key="1">
    <citation type="submission" date="2019-01" db="EMBL/GenBank/DDBJ databases">
        <authorList>
            <person name="Chen W.-M."/>
        </authorList>
    </citation>
    <scope>NUCLEOTIDE SEQUENCE [LARGE SCALE GENOMIC DNA]</scope>
    <source>
        <strain evidence="16 17">FSY-9</strain>
    </source>
</reference>
<keyword evidence="2 11" id="KW-0813">Transport</keyword>
<evidence type="ECO:0000313" key="17">
    <source>
        <dbReference type="Proteomes" id="UP000282837"/>
    </source>
</evidence>
<keyword evidence="3 11" id="KW-1134">Transmembrane beta strand</keyword>
<evidence type="ECO:0000256" key="10">
    <source>
        <dbReference type="ARBA" id="ARBA00023237"/>
    </source>
</evidence>
<organism evidence="16 17">
    <name type="scientific">Novosphingobium umbonatum</name>
    <dbReference type="NCBI Taxonomy" id="1908524"/>
    <lineage>
        <taxon>Bacteria</taxon>
        <taxon>Pseudomonadati</taxon>
        <taxon>Pseudomonadota</taxon>
        <taxon>Alphaproteobacteria</taxon>
        <taxon>Sphingomonadales</taxon>
        <taxon>Sphingomonadaceae</taxon>
        <taxon>Novosphingobium</taxon>
    </lineage>
</organism>
<comment type="subcellular location">
    <subcellularLocation>
        <location evidence="1 11">Cell outer membrane</location>
        <topology evidence="1 11">Multi-pass membrane protein</topology>
    </subcellularLocation>
</comment>
<keyword evidence="4" id="KW-0410">Iron transport</keyword>
<keyword evidence="6" id="KW-0408">Iron</keyword>
<comment type="similarity">
    <text evidence="11 12">Belongs to the TonB-dependent receptor family.</text>
</comment>
<dbReference type="SUPFAM" id="SSF56935">
    <property type="entry name" value="Porins"/>
    <property type="match status" value="1"/>
</dbReference>
<dbReference type="GO" id="GO:0006826">
    <property type="term" value="P:iron ion transport"/>
    <property type="evidence" value="ECO:0007669"/>
    <property type="project" value="UniProtKB-KW"/>
</dbReference>
<keyword evidence="17" id="KW-1185">Reference proteome</keyword>
<keyword evidence="10 11" id="KW-0998">Cell outer membrane</keyword>
<comment type="caution">
    <text evidence="16">The sequence shown here is derived from an EMBL/GenBank/DDBJ whole genome shotgun (WGS) entry which is preliminary data.</text>
</comment>
<feature type="signal peptide" evidence="13">
    <location>
        <begin position="1"/>
        <end position="24"/>
    </location>
</feature>